<organism evidence="10 11">
    <name type="scientific">Paralvinella palmiformis</name>
    <dbReference type="NCBI Taxonomy" id="53620"/>
    <lineage>
        <taxon>Eukaryota</taxon>
        <taxon>Metazoa</taxon>
        <taxon>Spiralia</taxon>
        <taxon>Lophotrochozoa</taxon>
        <taxon>Annelida</taxon>
        <taxon>Polychaeta</taxon>
        <taxon>Sedentaria</taxon>
        <taxon>Canalipalpata</taxon>
        <taxon>Terebellida</taxon>
        <taxon>Terebelliformia</taxon>
        <taxon>Alvinellidae</taxon>
        <taxon>Paralvinella</taxon>
    </lineage>
</organism>
<feature type="domain" description="NACHT" evidence="9">
    <location>
        <begin position="491"/>
        <end position="610"/>
    </location>
</feature>
<feature type="compositionally biased region" description="Polar residues" evidence="7">
    <location>
        <begin position="277"/>
        <end position="291"/>
    </location>
</feature>
<dbReference type="GO" id="GO:0005524">
    <property type="term" value="F:ATP binding"/>
    <property type="evidence" value="ECO:0007669"/>
    <property type="project" value="UniProtKB-KW"/>
</dbReference>
<keyword evidence="11" id="KW-1185">Reference proteome</keyword>
<evidence type="ECO:0000256" key="7">
    <source>
        <dbReference type="SAM" id="MobiDB-lite"/>
    </source>
</evidence>
<dbReference type="SUPFAM" id="SSF52047">
    <property type="entry name" value="RNI-like"/>
    <property type="match status" value="1"/>
</dbReference>
<evidence type="ECO:0000313" key="10">
    <source>
        <dbReference type="EMBL" id="KAK2169800.1"/>
    </source>
</evidence>
<dbReference type="InterPro" id="IPR032675">
    <property type="entry name" value="LRR_dom_sf"/>
</dbReference>
<sequence length="1227" mass="140308">MDSSTPASGLPEQEGKDKLTKTKSPEEPMVEPTNQIHTEEDPESHHIEYDLWRINYEKLSKLLVTAGPHAMRQVFNSIFAPMNLVSHLSEPAIVSTLRRLRVQGLITEQQWTRIFSSNKAQISSDNFEASLLFVLLKNISPITPPYPEGWHRLPQHDDLSLAADLVRLQSYRTLLINRLTENNGRVEEKEYRTYWEQIKQVLIRLGGSKVKARIDQMERQNSTTYRTEDTVDYVKELLEWDRRAKDISAKEMALDKKQKKGSSNLTQINNDAYTQIARNGSSGKPADSQQPDVMKSQKDRQHQKHYQKRRSSNHNQDVNTLTKEEIHAHEQSILMRFQRQLTETIQSDDVLPKLIQYGLMSHEEKNRILLASRNPERMKLVAELIVKKQGNSFDKFCDAIKYKYKKLSDQLIKAKQSPFKVEKPDEITQCASILKTVYKSMFRSVTPIPWYPDAHVALSDFIQPYYITDYYGRVFSIEDIVQPQKSNEQTTRILLEGFEGVGKSTLLSYLAYLWEHSDKHRFLSQFKLVFFIDLKNAYSDLCVTVIKQCLEMGGYTHSERDISSLIEENQESTLFLLDGYEDYNNTESNIWDLVHKTLYPRSSIIMTVNSRFVTTKLRQRFNTKLILLGVQLDRQQELIDTYAELTHTDTETYTGFLSKVTSENSSTIQNCALNPLYSMCMCLISEAGGQLEVSTAAAVMNSTVSALSILHAERSDQNNKDENISDWWKTFTNALEKAAFESLHTGRVLFLGKEISDFGGPDGILKLGLLQEVHQSNHSDQRKAYTFFSKVFQQYFMAMYLSTMDSDEFKTYLEELVTDPSLHRVAVFLCGMRRDDDDDDDDLIKKIQDLFTVLAKNINTLVTPSQISNWEADSTITDDTAISTTACRLSAISLSLECLADDDTTEETLSLFENSFPSRIYMKRKVHHSPLTCLGLAKVVAANVLNITELELQLDHIALYYEGYMLKLADAIGENTTLLMLRLHWASDTLLAEFLAKAFHKKQPLCNLHMIDNSHSQKDEASAMMCANISSASKNMQNLNTLSFMHCQNPSLVTSIVHNAPQQLQILRLNGCKLNLNCAQELMMKIEKSQHLKELDLGSVRLQCSDFLYISYGIKRNKSLTKLILSDVKMEENTVEGLAEAIKFNTSLRQLQVQRIELNMEACRAIGNALHINSTLREINLVNAEVPDEGVRLLYRLKSGSTQLKGLDSRNIIDKINYNPLEYSQTN</sequence>
<protein>
    <submittedName>
        <fullName evidence="10">Uncharacterized protein</fullName>
    </submittedName>
</protein>
<dbReference type="PROSITE" id="PS50209">
    <property type="entry name" value="CARD"/>
    <property type="match status" value="1"/>
</dbReference>
<keyword evidence="2" id="KW-0963">Cytoplasm</keyword>
<evidence type="ECO:0000256" key="5">
    <source>
        <dbReference type="ARBA" id="ARBA00022840"/>
    </source>
</evidence>
<evidence type="ECO:0000256" key="4">
    <source>
        <dbReference type="ARBA" id="ARBA00022741"/>
    </source>
</evidence>
<dbReference type="InterPro" id="IPR007111">
    <property type="entry name" value="NACHT_NTPase"/>
</dbReference>
<keyword evidence="3" id="KW-0399">Innate immunity</keyword>
<dbReference type="Pfam" id="PF00619">
    <property type="entry name" value="CARD"/>
    <property type="match status" value="1"/>
</dbReference>
<name>A0AAD9KFF9_9ANNE</name>
<dbReference type="Proteomes" id="UP001208570">
    <property type="component" value="Unassembled WGS sequence"/>
</dbReference>
<dbReference type="Gene3D" id="3.40.50.300">
    <property type="entry name" value="P-loop containing nucleotide triphosphate hydrolases"/>
    <property type="match status" value="1"/>
</dbReference>
<dbReference type="SUPFAM" id="SSF47986">
    <property type="entry name" value="DEATH domain"/>
    <property type="match status" value="1"/>
</dbReference>
<keyword evidence="4" id="KW-0547">Nucleotide-binding</keyword>
<dbReference type="Gene3D" id="3.80.10.10">
    <property type="entry name" value="Ribonuclease Inhibitor"/>
    <property type="match status" value="1"/>
</dbReference>
<keyword evidence="6" id="KW-0391">Immunity</keyword>
<dbReference type="SUPFAM" id="SSF52540">
    <property type="entry name" value="P-loop containing nucleoside triphosphate hydrolases"/>
    <property type="match status" value="1"/>
</dbReference>
<dbReference type="CDD" id="cd01671">
    <property type="entry name" value="CARD"/>
    <property type="match status" value="1"/>
</dbReference>
<dbReference type="InterPro" id="IPR027417">
    <property type="entry name" value="P-loop_NTPase"/>
</dbReference>
<evidence type="ECO:0000256" key="2">
    <source>
        <dbReference type="ARBA" id="ARBA00022490"/>
    </source>
</evidence>
<dbReference type="EMBL" id="JAODUP010000007">
    <property type="protein sequence ID" value="KAK2169800.1"/>
    <property type="molecule type" value="Genomic_DNA"/>
</dbReference>
<dbReference type="InterPro" id="IPR001315">
    <property type="entry name" value="CARD"/>
</dbReference>
<feature type="compositionally biased region" description="Basic residues" evidence="7">
    <location>
        <begin position="301"/>
        <end position="312"/>
    </location>
</feature>
<dbReference type="PANTHER" id="PTHR46844:SF1">
    <property type="entry name" value="SLR5058 PROTEIN"/>
    <property type="match status" value="1"/>
</dbReference>
<dbReference type="GO" id="GO:0045087">
    <property type="term" value="P:innate immune response"/>
    <property type="evidence" value="ECO:0007669"/>
    <property type="project" value="UniProtKB-KW"/>
</dbReference>
<dbReference type="AlphaFoldDB" id="A0AAD9KFF9"/>
<evidence type="ECO:0000256" key="6">
    <source>
        <dbReference type="ARBA" id="ARBA00022859"/>
    </source>
</evidence>
<dbReference type="GO" id="GO:0042981">
    <property type="term" value="P:regulation of apoptotic process"/>
    <property type="evidence" value="ECO:0007669"/>
    <property type="project" value="InterPro"/>
</dbReference>
<dbReference type="GO" id="GO:0005737">
    <property type="term" value="C:cytoplasm"/>
    <property type="evidence" value="ECO:0007669"/>
    <property type="project" value="UniProtKB-SubCell"/>
</dbReference>
<feature type="region of interest" description="Disordered" evidence="7">
    <location>
        <begin position="277"/>
        <end position="318"/>
    </location>
</feature>
<evidence type="ECO:0000256" key="1">
    <source>
        <dbReference type="ARBA" id="ARBA00004496"/>
    </source>
</evidence>
<dbReference type="InterPro" id="IPR041249">
    <property type="entry name" value="HEPN_DZIP3"/>
</dbReference>
<accession>A0AAD9KFF9</accession>
<dbReference type="Pfam" id="PF18738">
    <property type="entry name" value="HEPN_DZIP3"/>
    <property type="match status" value="1"/>
</dbReference>
<feature type="compositionally biased region" description="Basic and acidic residues" evidence="7">
    <location>
        <begin position="13"/>
        <end position="26"/>
    </location>
</feature>
<feature type="domain" description="CARD" evidence="8">
    <location>
        <begin position="326"/>
        <end position="415"/>
    </location>
</feature>
<keyword evidence="5" id="KW-0067">ATP-binding</keyword>
<reference evidence="10" key="1">
    <citation type="journal article" date="2023" name="Mol. Biol. Evol.">
        <title>Third-Generation Sequencing Reveals the Adaptive Role of the Epigenome in Three Deep-Sea Polychaetes.</title>
        <authorList>
            <person name="Perez M."/>
            <person name="Aroh O."/>
            <person name="Sun Y."/>
            <person name="Lan Y."/>
            <person name="Juniper S.K."/>
            <person name="Young C.R."/>
            <person name="Angers B."/>
            <person name="Qian P.Y."/>
        </authorList>
    </citation>
    <scope>NUCLEOTIDE SEQUENCE</scope>
    <source>
        <strain evidence="10">P08H-3</strain>
    </source>
</reference>
<dbReference type="PANTHER" id="PTHR46844">
    <property type="entry name" value="SLR5058 PROTEIN"/>
    <property type="match status" value="1"/>
</dbReference>
<dbReference type="Gene3D" id="1.10.533.10">
    <property type="entry name" value="Death Domain, Fas"/>
    <property type="match status" value="1"/>
</dbReference>
<dbReference type="InterPro" id="IPR011029">
    <property type="entry name" value="DEATH-like_dom_sf"/>
</dbReference>
<dbReference type="PROSITE" id="PS50837">
    <property type="entry name" value="NACHT"/>
    <property type="match status" value="1"/>
</dbReference>
<evidence type="ECO:0000259" key="8">
    <source>
        <dbReference type="PROSITE" id="PS50209"/>
    </source>
</evidence>
<evidence type="ECO:0000313" key="11">
    <source>
        <dbReference type="Proteomes" id="UP001208570"/>
    </source>
</evidence>
<dbReference type="Pfam" id="PF05729">
    <property type="entry name" value="NACHT"/>
    <property type="match status" value="1"/>
</dbReference>
<proteinExistence type="predicted"/>
<comment type="subcellular location">
    <subcellularLocation>
        <location evidence="1">Cytoplasm</location>
    </subcellularLocation>
</comment>
<evidence type="ECO:0000256" key="3">
    <source>
        <dbReference type="ARBA" id="ARBA00022588"/>
    </source>
</evidence>
<evidence type="ECO:0000259" key="9">
    <source>
        <dbReference type="PROSITE" id="PS50837"/>
    </source>
</evidence>
<gene>
    <name evidence="10" type="ORF">LSH36_7g21028</name>
</gene>
<feature type="region of interest" description="Disordered" evidence="7">
    <location>
        <begin position="1"/>
        <end position="42"/>
    </location>
</feature>
<comment type="caution">
    <text evidence="10">The sequence shown here is derived from an EMBL/GenBank/DDBJ whole genome shotgun (WGS) entry which is preliminary data.</text>
</comment>